<dbReference type="OrthoDB" id="21449at2759"/>
<dbReference type="GeneID" id="94838974"/>
<accession>A0A1J4K554</accession>
<dbReference type="PROSITE" id="PS50014">
    <property type="entry name" value="BROMODOMAIN_2"/>
    <property type="match status" value="1"/>
</dbReference>
<dbReference type="Pfam" id="PF00439">
    <property type="entry name" value="Bromodomain"/>
    <property type="match status" value="1"/>
</dbReference>
<dbReference type="RefSeq" id="XP_068359713.1">
    <property type="nucleotide sequence ID" value="XM_068504270.1"/>
</dbReference>
<dbReference type="EMBL" id="MLAK01000721">
    <property type="protein sequence ID" value="OHT06577.1"/>
    <property type="molecule type" value="Genomic_DNA"/>
</dbReference>
<evidence type="ECO:0000313" key="4">
    <source>
        <dbReference type="EMBL" id="OHT06577.1"/>
    </source>
</evidence>
<evidence type="ECO:0000256" key="2">
    <source>
        <dbReference type="PROSITE-ProRule" id="PRU00035"/>
    </source>
</evidence>
<sequence>MSSHLLSRCKALTSDLTERPLNSYFIDPVKNLDNYFEIIKTPMDYRTINNNLKNDKYSSALEWYNDVCLIYDNAMTYHPKGSVFHSIAKYNKKEFQKLALGIGCPDPQSWYDLTCKTMQKLSTAIANGPVPQGIDPLLLSIVKKAELMPPPTPQLIADLVAKINGKLEDQNIKLDVMSLLKETQPSLKIDGEKLTIDADSLSDITLNALSLYVKAH</sequence>
<organism evidence="4 5">
    <name type="scientific">Tritrichomonas foetus</name>
    <dbReference type="NCBI Taxonomy" id="1144522"/>
    <lineage>
        <taxon>Eukaryota</taxon>
        <taxon>Metamonada</taxon>
        <taxon>Parabasalia</taxon>
        <taxon>Tritrichomonadida</taxon>
        <taxon>Tritrichomonadidae</taxon>
        <taxon>Tritrichomonas</taxon>
    </lineage>
</organism>
<dbReference type="SUPFAM" id="SSF47370">
    <property type="entry name" value="Bromodomain"/>
    <property type="match status" value="1"/>
</dbReference>
<dbReference type="PROSITE" id="PS00633">
    <property type="entry name" value="BROMODOMAIN_1"/>
    <property type="match status" value="1"/>
</dbReference>
<dbReference type="Proteomes" id="UP000179807">
    <property type="component" value="Unassembled WGS sequence"/>
</dbReference>
<proteinExistence type="predicted"/>
<dbReference type="CDD" id="cd04369">
    <property type="entry name" value="Bromodomain"/>
    <property type="match status" value="1"/>
</dbReference>
<evidence type="ECO:0000259" key="3">
    <source>
        <dbReference type="PROSITE" id="PS50014"/>
    </source>
</evidence>
<dbReference type="InterPro" id="IPR036427">
    <property type="entry name" value="Bromodomain-like_sf"/>
</dbReference>
<comment type="caution">
    <text evidence="4">The sequence shown here is derived from an EMBL/GenBank/DDBJ whole genome shotgun (WGS) entry which is preliminary data.</text>
</comment>
<reference evidence="4" key="1">
    <citation type="submission" date="2016-10" db="EMBL/GenBank/DDBJ databases">
        <authorList>
            <person name="Benchimol M."/>
            <person name="Almeida L.G."/>
            <person name="Vasconcelos A.T."/>
            <person name="Perreira-Neves A."/>
            <person name="Rosa I.A."/>
            <person name="Tasca T."/>
            <person name="Bogo M.R."/>
            <person name="de Souza W."/>
        </authorList>
    </citation>
    <scope>NUCLEOTIDE SEQUENCE [LARGE SCALE GENOMIC DNA]</scope>
    <source>
        <strain evidence="4">K</strain>
    </source>
</reference>
<keyword evidence="5" id="KW-1185">Reference proteome</keyword>
<dbReference type="Gene3D" id="1.20.920.10">
    <property type="entry name" value="Bromodomain-like"/>
    <property type="match status" value="1"/>
</dbReference>
<dbReference type="AlphaFoldDB" id="A0A1J4K554"/>
<dbReference type="VEuPathDB" id="TrichDB:TRFO_25310"/>
<evidence type="ECO:0000313" key="5">
    <source>
        <dbReference type="Proteomes" id="UP000179807"/>
    </source>
</evidence>
<feature type="domain" description="Bromo" evidence="3">
    <location>
        <begin position="26"/>
        <end position="85"/>
    </location>
</feature>
<dbReference type="InterPro" id="IPR001487">
    <property type="entry name" value="Bromodomain"/>
</dbReference>
<dbReference type="SMART" id="SM00297">
    <property type="entry name" value="BROMO"/>
    <property type="match status" value="1"/>
</dbReference>
<protein>
    <submittedName>
        <fullName evidence="4">Bromodomain containing protein</fullName>
    </submittedName>
</protein>
<evidence type="ECO:0000256" key="1">
    <source>
        <dbReference type="ARBA" id="ARBA00023117"/>
    </source>
</evidence>
<dbReference type="PRINTS" id="PR00503">
    <property type="entry name" value="BROMODOMAIN"/>
</dbReference>
<dbReference type="PANTHER" id="PTHR45926">
    <property type="entry name" value="OSJNBA0053K19.4 PROTEIN"/>
    <property type="match status" value="1"/>
</dbReference>
<keyword evidence="1 2" id="KW-0103">Bromodomain</keyword>
<dbReference type="InterPro" id="IPR018359">
    <property type="entry name" value="Bromodomain_CS"/>
</dbReference>
<gene>
    <name evidence="4" type="ORF">TRFO_25310</name>
</gene>
<name>A0A1J4K554_9EUKA</name>